<dbReference type="AlphaFoldDB" id="A0A9P6CDZ8"/>
<gene>
    <name evidence="1" type="ORF">BDZ94DRAFT_1309776</name>
</gene>
<sequence length="330" mass="35059">MPAVVIYINRHPIPATFDSHSSSSSLPSTVFFSLAPLGFPLLTTVATSAAPFSTLVPFSASLQDGAVLGLDWFSSFREFYIAQGSDPPFVEEFSLAIPVSVPLQLPLTSYIKPLPAPPVEFINGATSSTYALPAVDIALETLCNPYSSLYALGPVSPVLIVSALHAHGLLFPGLSPAHQQEVLIHHIMNGLCSHSPHADCHAIAHDSDPKHLAYEISCHVQKAASAGCIPIQALHVIAQGLGYAVDAASDEYLCLSNILNACLPTILNPPCVSLSSMFSSFDEYVKASYLSFAAHHGISCGGMRENILATFVECFWVGNCITNLSPHVAC</sequence>
<evidence type="ECO:0000313" key="2">
    <source>
        <dbReference type="Proteomes" id="UP000807353"/>
    </source>
</evidence>
<dbReference type="EMBL" id="MU150273">
    <property type="protein sequence ID" value="KAF9462307.1"/>
    <property type="molecule type" value="Genomic_DNA"/>
</dbReference>
<accession>A0A9P6CDZ8</accession>
<proteinExistence type="predicted"/>
<reference evidence="1" key="1">
    <citation type="submission" date="2020-11" db="EMBL/GenBank/DDBJ databases">
        <authorList>
            <consortium name="DOE Joint Genome Institute"/>
            <person name="Ahrendt S."/>
            <person name="Riley R."/>
            <person name="Andreopoulos W."/>
            <person name="Labutti K."/>
            <person name="Pangilinan J."/>
            <person name="Ruiz-Duenas F.J."/>
            <person name="Barrasa J.M."/>
            <person name="Sanchez-Garcia M."/>
            <person name="Camarero S."/>
            <person name="Miyauchi S."/>
            <person name="Serrano A."/>
            <person name="Linde D."/>
            <person name="Babiker R."/>
            <person name="Drula E."/>
            <person name="Ayuso-Fernandez I."/>
            <person name="Pacheco R."/>
            <person name="Padilla G."/>
            <person name="Ferreira P."/>
            <person name="Barriuso J."/>
            <person name="Kellner H."/>
            <person name="Castanera R."/>
            <person name="Alfaro M."/>
            <person name="Ramirez L."/>
            <person name="Pisabarro A.G."/>
            <person name="Kuo A."/>
            <person name="Tritt A."/>
            <person name="Lipzen A."/>
            <person name="He G."/>
            <person name="Yan M."/>
            <person name="Ng V."/>
            <person name="Cullen D."/>
            <person name="Martin F."/>
            <person name="Rosso M.-N."/>
            <person name="Henrissat B."/>
            <person name="Hibbett D."/>
            <person name="Martinez A.T."/>
            <person name="Grigoriev I.V."/>
        </authorList>
    </citation>
    <scope>NUCLEOTIDE SEQUENCE</scope>
    <source>
        <strain evidence="1">CBS 247.69</strain>
    </source>
</reference>
<organism evidence="1 2">
    <name type="scientific">Collybia nuda</name>
    <dbReference type="NCBI Taxonomy" id="64659"/>
    <lineage>
        <taxon>Eukaryota</taxon>
        <taxon>Fungi</taxon>
        <taxon>Dikarya</taxon>
        <taxon>Basidiomycota</taxon>
        <taxon>Agaricomycotina</taxon>
        <taxon>Agaricomycetes</taxon>
        <taxon>Agaricomycetidae</taxon>
        <taxon>Agaricales</taxon>
        <taxon>Tricholomatineae</taxon>
        <taxon>Clitocybaceae</taxon>
        <taxon>Collybia</taxon>
    </lineage>
</organism>
<dbReference type="Proteomes" id="UP000807353">
    <property type="component" value="Unassembled WGS sequence"/>
</dbReference>
<keyword evidence="2" id="KW-1185">Reference proteome</keyword>
<name>A0A9P6CDZ8_9AGAR</name>
<protein>
    <submittedName>
        <fullName evidence="1">Uncharacterized protein</fullName>
    </submittedName>
</protein>
<evidence type="ECO:0000313" key="1">
    <source>
        <dbReference type="EMBL" id="KAF9462307.1"/>
    </source>
</evidence>
<comment type="caution">
    <text evidence="1">The sequence shown here is derived from an EMBL/GenBank/DDBJ whole genome shotgun (WGS) entry which is preliminary data.</text>
</comment>